<feature type="compositionally biased region" description="Polar residues" evidence="7">
    <location>
        <begin position="1701"/>
        <end position="1724"/>
    </location>
</feature>
<dbReference type="SUPFAM" id="SSF53756">
    <property type="entry name" value="UDP-Glycosyltransferase/glycogen phosphorylase"/>
    <property type="match status" value="1"/>
</dbReference>
<dbReference type="EC" id="2.4.1.183" evidence="2"/>
<feature type="chain" id="PRO_5007297618" description="alpha-1,3-glucan synthase" evidence="9">
    <location>
        <begin position="19"/>
        <end position="2897"/>
    </location>
</feature>
<dbReference type="EMBL" id="LFZO01000032">
    <property type="protein sequence ID" value="KXT16663.1"/>
    <property type="molecule type" value="Genomic_DNA"/>
</dbReference>
<feature type="signal peptide" evidence="9">
    <location>
        <begin position="1"/>
        <end position="18"/>
    </location>
</feature>
<dbReference type="SUPFAM" id="SSF51735">
    <property type="entry name" value="NAD(P)-binding Rossmann-fold domains"/>
    <property type="match status" value="1"/>
</dbReference>
<dbReference type="InterPro" id="IPR017853">
    <property type="entry name" value="GH"/>
</dbReference>
<feature type="transmembrane region" description="Helical" evidence="8">
    <location>
        <begin position="2383"/>
        <end position="2402"/>
    </location>
</feature>
<proteinExistence type="inferred from homology"/>
<feature type="transmembrane region" description="Helical" evidence="8">
    <location>
        <begin position="1086"/>
        <end position="1108"/>
    </location>
</feature>
<feature type="transmembrane region" description="Helical" evidence="8">
    <location>
        <begin position="2154"/>
        <end position="2176"/>
    </location>
</feature>
<dbReference type="InterPro" id="IPR036291">
    <property type="entry name" value="NAD(P)-bd_dom_sf"/>
</dbReference>
<dbReference type="GO" id="GO:0070600">
    <property type="term" value="P:fungal-type cell wall (1-&gt;3)-alpha-glucan biosynthetic process"/>
    <property type="evidence" value="ECO:0007669"/>
    <property type="project" value="TreeGrafter"/>
</dbReference>
<feature type="transmembrane region" description="Helical" evidence="8">
    <location>
        <begin position="2231"/>
        <end position="2255"/>
    </location>
</feature>
<comment type="caution">
    <text evidence="11">The sequence shown here is derived from an EMBL/GenBank/DDBJ whole genome shotgun (WGS) entry which is preliminary data.</text>
</comment>
<keyword evidence="5" id="KW-0961">Cell wall biogenesis/degradation</keyword>
<keyword evidence="8" id="KW-1133">Transmembrane helix</keyword>
<dbReference type="GO" id="GO:0009277">
    <property type="term" value="C:fungal-type cell wall"/>
    <property type="evidence" value="ECO:0007669"/>
    <property type="project" value="TreeGrafter"/>
</dbReference>
<reference evidence="11 12" key="1">
    <citation type="submission" date="2015-07" db="EMBL/GenBank/DDBJ databases">
        <title>Comparative genomics of the Sigatoka disease complex on banana suggests a link between parallel evolutionary changes in Pseudocercospora fijiensis and Pseudocercospora eumusae and increased virulence on the banana host.</title>
        <authorList>
            <person name="Chang T.-C."/>
            <person name="Salvucci A."/>
            <person name="Crous P.W."/>
            <person name="Stergiopoulos I."/>
        </authorList>
    </citation>
    <scope>NUCLEOTIDE SEQUENCE [LARGE SCALE GENOMIC DNA]</scope>
    <source>
        <strain evidence="11 12">CBS 116634</strain>
    </source>
</reference>
<dbReference type="InterPro" id="IPR058657">
    <property type="entry name" value="Mok11-13/Ags1-like_Ig"/>
</dbReference>
<keyword evidence="12" id="KW-1185">Reference proteome</keyword>
<feature type="compositionally biased region" description="Low complexity" evidence="7">
    <location>
        <begin position="1752"/>
        <end position="1764"/>
    </location>
</feature>
<dbReference type="PANTHER" id="PTHR47182">
    <property type="entry name" value="CELL WALL ALPHA-1,3-GLUCAN SYNTHASE AGS1-RELATED"/>
    <property type="match status" value="1"/>
</dbReference>
<comment type="similarity">
    <text evidence="1">Belongs to the glycosyltransferase group 1 family.</text>
</comment>
<dbReference type="InterPro" id="IPR006047">
    <property type="entry name" value="GH13_cat_dom"/>
</dbReference>
<feature type="region of interest" description="Disordered" evidence="7">
    <location>
        <begin position="1813"/>
        <end position="1884"/>
    </location>
</feature>
<dbReference type="InterPro" id="IPR058655">
    <property type="entry name" value="Mok11-14/Ags1-like"/>
</dbReference>
<dbReference type="Pfam" id="PF26108">
    <property type="entry name" value="GH_Mok13"/>
    <property type="match status" value="1"/>
</dbReference>
<dbReference type="Pfam" id="PF26114">
    <property type="entry name" value="Ig_2_Mok13"/>
    <property type="match status" value="1"/>
</dbReference>
<evidence type="ECO:0000256" key="5">
    <source>
        <dbReference type="ARBA" id="ARBA00023316"/>
    </source>
</evidence>
<feature type="transmembrane region" description="Helical" evidence="8">
    <location>
        <begin position="2334"/>
        <end position="2354"/>
    </location>
</feature>
<sequence>MWKTCLANLASLTAVAYASYYDEAEAEWNLNANQNAANPLEYSVPDWPSTFEHHPSPHNWRFPFYSFFLDRFVNGDPTNDNANATNWEQDYRQTQLRHGGDIAGLHDSLDYLHGLGIRGIYLVGSAMINLPWEADGYSPTDHTILDHHLGNIEDWRTVIQAIHHRGMYVILDNTMATMSNLLGFEGYLNTSADWSFAEHKTHYTSTNVYRDFYIGNEYHAVCPYDFPRFWDQGGHQIIDNNTNAMLGCMDSEFDQFGDVGAFGVYPEWQKQLSKFNGVQDRLREWRPQVLDKINHFSCMMIKGLDIDGFRIDKAMQVTVDAQGNWSHFQRECASSVGKNNFFIPGEIVNGNADASIYLGRGKEPDMQVYNTTLAMTSNDTEYIRENGQQALDAGAFHYSTYRALMRFLGLDGNLLAANDAPVNFANQWQTFVQTNDLNNAYTGRFDPRHMYGVSNHDVLRWPGLINGTERQLLGDFVISLLMPGIPMVSWGEEQAFYVLDNTASNYIFGRQPMSSAQAWQMHGCYKVGNTNLNNWPVNSSLTGCQDDSVSLDHRDSTHPVYTVLKQMFEMRDKYPVLTDGFEVRQLSNQTFNYTLPGSYGTPTETGLWSVLRGRVEAIQDLSGEGIFGNQGVWLLYSNYNGSRVYESDCNGDDAIISPFDANTTVKNLFYPFDEWTLDESALTLNIEGSTNPNGCLSQLNMTKYGFKAFVPIANWSAPSPVLTGFSPGHDARILSNTSDSEPSSVDVELRFSAEMNCASLAQALSINSTTGQGRTGSIDTDNIDCAVMEPEFEAHYYGPSPSTWRARFALTNLYDGIHRISVNNVTSESGDAFTNSVDHFMIRIGKSNNPMVFPATANYSTSLLYKDDTASKRDVSITTSGLMVDHKAPGADKWRYSLSFGAVWSDWYDYTSGNASLASQTWTGDKQEQKWTGDHVQVQYWSRLAGSSDHVVEGDLAGSDTIPRRFPHLFLHGSYNQYGFDDGLPNTMFQLDNGTWAFDFMTEWPSQFQVNVWGMASNGEPDVSFAFGDVDNDTVLDRISPVSLQKAVVNITNLGPPAPALAWRILFNDADFRYYLVPVGNRYTQLALWLLLGLIPLATAAVGVWAYVHFFYGVKFNQIGLSEKRSILPIAAVGKIFNRDKMTEKDGDSETAIPPTTGSSLDLAQTGVVRSAAAFGAGATIDSKRRTVLIATMEYDISDWNLKIKIGGLGVMAQLMGKNLEHQDLIWVVPCAGGLDYPVDTPGLPIDVTILGRTYEVQVQYHKLNNITYMLLDAPVFRRQNAKEPYPARMDDLDSAIYYSAWNQCIAEAMRRFPIDLYHINDYHGTVAPLYLLPDTIPCALSLHNAEFQGLWPMRNPREVEEICSVFNLPQTVVQRYVQFGEVFNLLHAGASILRIHQKGFGAVGVSKKYGKRSWARYPIFWGLRKIGALPNPDPTDIAEWDKKLTAPDEIQIDPVFESGRAGLKRQAQEWAGLDQRADADLFVFVGRWSMQKGIDLIADVFPAILEQYEHVQLLCVGPTIDLYGKFAALKLEKMMQKYPGRVYSKPEFVALQPFIFSGAEFALIPSRDEPFGLVAVEFGRKGALGVGSRVGGLGQMPGWWYTIESSTTKHQMHQFKMAIAGALKSDYETRATMRARSAKQRFPVAQWKEDLEILQSTCIKIHKKRMEHITARRMGLEDKSGGTSSGWNTPGWMTPRSGWATPTGSRPNTRPSSPNRSGTSTPAGSRRPSLSLGMRLGPGHIPGTPSTPSERSGQSQSLNNSRRNSFDDQDPRQRLSRGQDEEYISPEAAEESKRRSQLGTMTNDFNFALRDGTIHNNPSPPEATYFSPVTPSGLDTPNGQSFPFLARPHTPVRDDLSSVPQTPLSTEKVMDEKKKDQPQELTPFFTDPTGLYYKTFEKKLDTLNGKNSEGSLCIEEYLEKSEKQWFHRLHEAKMSRSNTPSASRVATPAGSIYEGVDTDESLAQFLLPENYRAPTGLRRVLVYKLGDWPVYTLLLALGQILAANSYQITLISGQVGQTAGQLYAIACIYLGTTLIWWYLFRRLAAYWVMSLPWAFYGLAFWLLAFAPYGSSTVSRGWVQNVATGFYAAASSSGSLFFAQNFGSLGSAPVKDWAFRACAIQGTQQLYVVGLWAWGNKLTSMNSDGNSTSLGWKMTAIGIPIALFLWAVGLVLFFGLPDFYRQKPGAVPDFYSSIFRRKIIVWFLVAVFVQNIFLSAPFGRNWSYLWSSKHAPGWSIFLLIVLFFVVVWACVLFLFGHLSTTHSWIIPIFAIGLGAPRWCQILWSCSNIGQYLPWAGGPVASAILGRMLWCWLGVLDSIQGIGFGMILLQTMVRFHCSFVLMAGQCIGAIATIIARADGLNSTGPGPTFPNFAGGWTDGFSQPWFWICLLFQLGICVGFFTFFPKKLSSFSLYWLPGKHWWPLALPPISRDHTRIAGGHHAAAYITNSRMMMDVISRMELKVPPSINHDEKSTFTVLVTGANSGLGFALCCRLIDEFLFTRPQSQSLHLLFSTRDAKKSSSTLTLLNAHLHKTLREANAKTLGTSRRLLEPRIQLEGVLVDLLKLPTVKALAEQLLRRGENLDAVVWNAGIAGWSGLDWAKAVWNVCTDLVHATTWPKYMVCDVGLRARPQLSPSSDEPVLGQVFLANVFGHYMLTHWLSPLFRRPGTRIIWMGSISASAHTFSLRDIQGLKAEMSYESSKRLTDFLVLTSELHSTKPYLNTFMPAAMEEEKEEKKKRPKMFVVHPGVCGTAIAGLNWFVGLFMIASFYLARWLGSPWHPVEPYKGAVSAAFAVLSAQIAEMEEAEGKGKWGSSTGVFGDERVARTEVDGWGYCGEVGKVPNGSVTTGLYRGRKDLTKEDRVEFEVTGRQVWSQMEELRIEWERRLRPMSQEISVERL</sequence>
<evidence type="ECO:0000256" key="1">
    <source>
        <dbReference type="ARBA" id="ARBA00006122"/>
    </source>
</evidence>
<dbReference type="Proteomes" id="UP000073492">
    <property type="component" value="Unassembled WGS sequence"/>
</dbReference>
<evidence type="ECO:0000256" key="8">
    <source>
        <dbReference type="SAM" id="Phobius"/>
    </source>
</evidence>
<dbReference type="SMART" id="SM00642">
    <property type="entry name" value="Aamy"/>
    <property type="match status" value="1"/>
</dbReference>
<name>A0A139IPH4_9PEZI</name>
<evidence type="ECO:0000256" key="7">
    <source>
        <dbReference type="SAM" id="MobiDB-lite"/>
    </source>
</evidence>
<dbReference type="Pfam" id="PF26122">
    <property type="entry name" value="CBM_Mok13"/>
    <property type="match status" value="1"/>
</dbReference>
<dbReference type="GO" id="GO:0047657">
    <property type="term" value="F:alpha-1,3-glucan synthase activity"/>
    <property type="evidence" value="ECO:0007669"/>
    <property type="project" value="UniProtKB-EC"/>
</dbReference>
<dbReference type="Pfam" id="PF26111">
    <property type="entry name" value="Ig_Mok13"/>
    <property type="match status" value="1"/>
</dbReference>
<dbReference type="OrthoDB" id="512920at2759"/>
<dbReference type="Pfam" id="PF26127">
    <property type="entry name" value="12TM_Mok13"/>
    <property type="match status" value="1"/>
</dbReference>
<feature type="region of interest" description="Disordered" evidence="7">
    <location>
        <begin position="1673"/>
        <end position="1799"/>
    </location>
</feature>
<feature type="compositionally biased region" description="Basic and acidic residues" evidence="7">
    <location>
        <begin position="1869"/>
        <end position="1879"/>
    </location>
</feature>
<keyword evidence="9" id="KW-0732">Signal</keyword>
<dbReference type="SUPFAM" id="SSF51445">
    <property type="entry name" value="(Trans)glycosidases"/>
    <property type="match status" value="1"/>
</dbReference>
<dbReference type="Pfam" id="PF08323">
    <property type="entry name" value="Glyco_transf_5"/>
    <property type="match status" value="1"/>
</dbReference>
<keyword evidence="8" id="KW-0812">Transmembrane</keyword>
<evidence type="ECO:0000256" key="9">
    <source>
        <dbReference type="SAM" id="SignalP"/>
    </source>
</evidence>
<keyword evidence="8" id="KW-0472">Membrane</keyword>
<feature type="transmembrane region" description="Helical" evidence="8">
    <location>
        <begin position="2047"/>
        <end position="2070"/>
    </location>
</feature>
<dbReference type="PANTHER" id="PTHR47182:SF2">
    <property type="entry name" value="CELL WALL ALPHA-1,3-GLUCAN SYNTHASE AGS1"/>
    <property type="match status" value="1"/>
</dbReference>
<evidence type="ECO:0000256" key="3">
    <source>
        <dbReference type="ARBA" id="ARBA00022676"/>
    </source>
</evidence>
<dbReference type="InterPro" id="IPR058658">
    <property type="entry name" value="Mok11-13/Ags1-like_Ig_2"/>
</dbReference>
<evidence type="ECO:0000256" key="6">
    <source>
        <dbReference type="ARBA" id="ARBA00048960"/>
    </source>
</evidence>
<evidence type="ECO:0000259" key="10">
    <source>
        <dbReference type="SMART" id="SM00642"/>
    </source>
</evidence>
<dbReference type="Pfam" id="PF13692">
    <property type="entry name" value="Glyco_trans_1_4"/>
    <property type="match status" value="1"/>
</dbReference>
<organism evidence="11 12">
    <name type="scientific">Pseudocercospora musae</name>
    <dbReference type="NCBI Taxonomy" id="113226"/>
    <lineage>
        <taxon>Eukaryota</taxon>
        <taxon>Fungi</taxon>
        <taxon>Dikarya</taxon>
        <taxon>Ascomycota</taxon>
        <taxon>Pezizomycotina</taxon>
        <taxon>Dothideomycetes</taxon>
        <taxon>Dothideomycetidae</taxon>
        <taxon>Mycosphaerellales</taxon>
        <taxon>Mycosphaerellaceae</taxon>
        <taxon>Pseudocercospora</taxon>
    </lineage>
</organism>
<gene>
    <name evidence="11" type="ORF">AC579_8042</name>
</gene>
<evidence type="ECO:0000256" key="2">
    <source>
        <dbReference type="ARBA" id="ARBA00012688"/>
    </source>
</evidence>
<dbReference type="InterPro" id="IPR058659">
    <property type="entry name" value="Mok11-13/Ags1-like_CBM"/>
</dbReference>
<feature type="transmembrane region" description="Helical" evidence="8">
    <location>
        <begin position="2741"/>
        <end position="2770"/>
    </location>
</feature>
<dbReference type="Pfam" id="PF00128">
    <property type="entry name" value="Alpha-amylase"/>
    <property type="match status" value="1"/>
</dbReference>
<dbReference type="Gene3D" id="3.40.50.2000">
    <property type="entry name" value="Glycogen Phosphorylase B"/>
    <property type="match status" value="2"/>
</dbReference>
<protein>
    <recommendedName>
        <fullName evidence="2">alpha-1,3-glucan synthase</fullName>
        <ecNumber evidence="2">2.4.1.183</ecNumber>
    </recommendedName>
</protein>
<feature type="domain" description="Glycosyl hydrolase family 13 catalytic" evidence="10">
    <location>
        <begin position="66"/>
        <end position="517"/>
    </location>
</feature>
<dbReference type="InterPro" id="IPR013534">
    <property type="entry name" value="Starch_synth_cat_dom"/>
</dbReference>
<keyword evidence="4" id="KW-0808">Transferase</keyword>
<feature type="compositionally biased region" description="Polar residues" evidence="7">
    <location>
        <begin position="1828"/>
        <end position="1842"/>
    </location>
</feature>
<dbReference type="Gene3D" id="3.20.20.80">
    <property type="entry name" value="Glycosidases"/>
    <property type="match status" value="2"/>
</dbReference>
<feature type="compositionally biased region" description="Basic and acidic residues" evidence="7">
    <location>
        <begin position="1765"/>
        <end position="1781"/>
    </location>
</feature>
<keyword evidence="3" id="KW-0328">Glycosyltransferase</keyword>
<dbReference type="FunFam" id="3.40.50.2000:FF:000052">
    <property type="entry name" value="Alpha-1,3-glucan synthase Ags2"/>
    <property type="match status" value="1"/>
</dbReference>
<comment type="catalytic activity">
    <reaction evidence="6">
        <text>[(1-&gt;3)-alpha-D-glucosyl](n) + UDP-alpha-D-glucose = [(1-&gt;3)-alpha-D-glucosyl](n+1) + UDP + H(+)</text>
        <dbReference type="Rhea" id="RHEA:19749"/>
        <dbReference type="Rhea" id="RHEA-COMP:11150"/>
        <dbReference type="Rhea" id="RHEA-COMP:11151"/>
        <dbReference type="ChEBI" id="CHEBI:15378"/>
        <dbReference type="ChEBI" id="CHEBI:28100"/>
        <dbReference type="ChEBI" id="CHEBI:58223"/>
        <dbReference type="ChEBI" id="CHEBI:58885"/>
        <dbReference type="EC" id="2.4.1.183"/>
    </reaction>
</comment>
<evidence type="ECO:0000313" key="11">
    <source>
        <dbReference type="EMBL" id="KXT16663.1"/>
    </source>
</evidence>
<feature type="transmembrane region" description="Helical" evidence="8">
    <location>
        <begin position="2021"/>
        <end position="2040"/>
    </location>
</feature>
<dbReference type="InterPro" id="IPR058656">
    <property type="entry name" value="Mok11-13/Ags1-like_GH"/>
</dbReference>
<accession>A0A139IPH4</accession>
<evidence type="ECO:0000256" key="4">
    <source>
        <dbReference type="ARBA" id="ARBA00022679"/>
    </source>
</evidence>
<evidence type="ECO:0000313" key="12">
    <source>
        <dbReference type="Proteomes" id="UP000073492"/>
    </source>
</evidence>
<dbReference type="InterPro" id="IPR058654">
    <property type="entry name" value="Mok11-14/Ags1-like_TM"/>
</dbReference>
<feature type="transmembrane region" description="Helical" evidence="8">
    <location>
        <begin position="2264"/>
        <end position="2283"/>
    </location>
</feature>
<feature type="transmembrane region" description="Helical" evidence="8">
    <location>
        <begin position="2199"/>
        <end position="2219"/>
    </location>
</feature>
<dbReference type="Gene3D" id="3.40.50.720">
    <property type="entry name" value="NAD(P)-binding Rossmann-like Domain"/>
    <property type="match status" value="1"/>
</dbReference>
<dbReference type="CDD" id="cd06174">
    <property type="entry name" value="MFS"/>
    <property type="match status" value="1"/>
</dbReference>
<dbReference type="STRING" id="113226.A0A139IPH4"/>
<dbReference type="FunFam" id="3.40.50.2000:FF:000058">
    <property type="entry name" value="Alpha-1,3-glucan synthase Ags1"/>
    <property type="match status" value="1"/>
</dbReference>